<dbReference type="PANTHER" id="PTHR43510:SF1">
    <property type="entry name" value="AMINOTRANSFERASE FUNCTION, HYPOTHETICAL (EUROFUNG)"/>
    <property type="match status" value="1"/>
</dbReference>
<dbReference type="Gene3D" id="3.90.1150.10">
    <property type="entry name" value="Aspartate Aminotransferase, domain 1"/>
    <property type="match status" value="1"/>
</dbReference>
<dbReference type="CDD" id="cd00609">
    <property type="entry name" value="AAT_like"/>
    <property type="match status" value="1"/>
</dbReference>
<dbReference type="InterPro" id="IPR015421">
    <property type="entry name" value="PyrdxlP-dep_Trfase_major"/>
</dbReference>
<proteinExistence type="inferred from homology"/>
<dbReference type="InterPro" id="IPR015424">
    <property type="entry name" value="PyrdxlP-dep_Trfase"/>
</dbReference>
<reference evidence="4" key="1">
    <citation type="submission" date="2022-12" db="EMBL/GenBank/DDBJ databases">
        <authorList>
            <person name="Petersen C."/>
        </authorList>
    </citation>
    <scope>NUCLEOTIDE SEQUENCE</scope>
    <source>
        <strain evidence="4">IBT 29677</strain>
    </source>
</reference>
<organism evidence="4 5">
    <name type="scientific">Penicillium cosmopolitanum</name>
    <dbReference type="NCBI Taxonomy" id="1131564"/>
    <lineage>
        <taxon>Eukaryota</taxon>
        <taxon>Fungi</taxon>
        <taxon>Dikarya</taxon>
        <taxon>Ascomycota</taxon>
        <taxon>Pezizomycotina</taxon>
        <taxon>Eurotiomycetes</taxon>
        <taxon>Eurotiomycetidae</taxon>
        <taxon>Eurotiales</taxon>
        <taxon>Aspergillaceae</taxon>
        <taxon>Penicillium</taxon>
    </lineage>
</organism>
<sequence length="368" mass="40971">MKYERMPIEIESPEEYGYEKIKYNLSESSIADQTLSSLGLTIPDLTLLYNEHQGSTQLRDIIASDAGVSRDDVLITGGAAGALFIIATSQLSSDDHIVVVRPNYATNIETPRAIGCQISYVDLTFDDGFQPDLSYLEYCITPKTKILSITCPHNPTGTSISRQALDSLVALTKQKDCILLVDETYRDVHYGTQLPVAASLADHVISVSSLSKSYGVPGIRLGWIITRDQKLQTTFLAAKEQISISGSVINEWIASELLSRKQTLLKETNAEMESRLQLVKSWVEREEMIEWVEPVGGVVCFPKITKEPAGGIDAFYKRLLNKYQTYVGPGHWFEMPDAFFRLGFGWPTREELLGGMEAISKALRDSEN</sequence>
<dbReference type="OrthoDB" id="7042322at2759"/>
<accession>A0A9W9W617</accession>
<dbReference type="GO" id="GO:0030170">
    <property type="term" value="F:pyridoxal phosphate binding"/>
    <property type="evidence" value="ECO:0007669"/>
    <property type="project" value="InterPro"/>
</dbReference>
<dbReference type="RefSeq" id="XP_056491332.1">
    <property type="nucleotide sequence ID" value="XM_056628598.1"/>
</dbReference>
<dbReference type="InterPro" id="IPR004839">
    <property type="entry name" value="Aminotransferase_I/II_large"/>
</dbReference>
<dbReference type="Gene3D" id="3.40.640.10">
    <property type="entry name" value="Type I PLP-dependent aspartate aminotransferase-like (Major domain)"/>
    <property type="match status" value="1"/>
</dbReference>
<dbReference type="PANTHER" id="PTHR43510">
    <property type="entry name" value="AMINOTRANSFERASE FUNCTION, HYPOTHETICAL (EUROFUNG)"/>
    <property type="match status" value="1"/>
</dbReference>
<keyword evidence="5" id="KW-1185">Reference proteome</keyword>
<keyword evidence="2" id="KW-0663">Pyridoxal phosphate</keyword>
<dbReference type="InterPro" id="IPR015422">
    <property type="entry name" value="PyrdxlP-dep_Trfase_small"/>
</dbReference>
<dbReference type="Proteomes" id="UP001147747">
    <property type="component" value="Unassembled WGS sequence"/>
</dbReference>
<dbReference type="GO" id="GO:0003824">
    <property type="term" value="F:catalytic activity"/>
    <property type="evidence" value="ECO:0007669"/>
    <property type="project" value="InterPro"/>
</dbReference>
<evidence type="ECO:0000256" key="2">
    <source>
        <dbReference type="ARBA" id="ARBA00022898"/>
    </source>
</evidence>
<evidence type="ECO:0000313" key="5">
    <source>
        <dbReference type="Proteomes" id="UP001147747"/>
    </source>
</evidence>
<protein>
    <recommendedName>
        <fullName evidence="3">Aminotransferase class I/classII large domain-containing protein</fullName>
    </recommendedName>
</protein>
<name>A0A9W9W617_9EURO</name>
<dbReference type="GeneID" id="81367578"/>
<comment type="similarity">
    <text evidence="1">Belongs to the class-I pyridoxal-phosphate-dependent aminotransferase family.</text>
</comment>
<reference evidence="4" key="2">
    <citation type="journal article" date="2023" name="IMA Fungus">
        <title>Comparative genomic study of the Penicillium genus elucidates a diverse pangenome and 15 lateral gene transfer events.</title>
        <authorList>
            <person name="Petersen C."/>
            <person name="Sorensen T."/>
            <person name="Nielsen M.R."/>
            <person name="Sondergaard T.E."/>
            <person name="Sorensen J.L."/>
            <person name="Fitzpatrick D.A."/>
            <person name="Frisvad J.C."/>
            <person name="Nielsen K.L."/>
        </authorList>
    </citation>
    <scope>NUCLEOTIDE SEQUENCE</scope>
    <source>
        <strain evidence="4">IBT 29677</strain>
    </source>
</reference>
<dbReference type="Pfam" id="PF00155">
    <property type="entry name" value="Aminotran_1_2"/>
    <property type="match status" value="1"/>
</dbReference>
<dbReference type="PROSITE" id="PS00105">
    <property type="entry name" value="AA_TRANSFER_CLASS_1"/>
    <property type="match status" value="1"/>
</dbReference>
<evidence type="ECO:0000256" key="1">
    <source>
        <dbReference type="ARBA" id="ARBA00007441"/>
    </source>
</evidence>
<comment type="caution">
    <text evidence="4">The sequence shown here is derived from an EMBL/GenBank/DDBJ whole genome shotgun (WGS) entry which is preliminary data.</text>
</comment>
<dbReference type="EMBL" id="JAPZBU010000005">
    <property type="protein sequence ID" value="KAJ5404090.1"/>
    <property type="molecule type" value="Genomic_DNA"/>
</dbReference>
<gene>
    <name evidence="4" type="ORF">N7509_003961</name>
</gene>
<dbReference type="SUPFAM" id="SSF53383">
    <property type="entry name" value="PLP-dependent transferases"/>
    <property type="match status" value="1"/>
</dbReference>
<evidence type="ECO:0000259" key="3">
    <source>
        <dbReference type="Pfam" id="PF00155"/>
    </source>
</evidence>
<dbReference type="AlphaFoldDB" id="A0A9W9W617"/>
<evidence type="ECO:0000313" key="4">
    <source>
        <dbReference type="EMBL" id="KAJ5404090.1"/>
    </source>
</evidence>
<feature type="domain" description="Aminotransferase class I/classII large" evidence="3">
    <location>
        <begin position="48"/>
        <end position="352"/>
    </location>
</feature>
<dbReference type="InterPro" id="IPR004838">
    <property type="entry name" value="NHTrfase_class1_PyrdxlP-BS"/>
</dbReference>